<dbReference type="InterPro" id="IPR058645">
    <property type="entry name" value="NTF2-like_dom_7"/>
</dbReference>
<accession>A0A139IFQ3</accession>
<feature type="signal peptide" evidence="2">
    <location>
        <begin position="1"/>
        <end position="18"/>
    </location>
</feature>
<evidence type="ECO:0000256" key="1">
    <source>
        <dbReference type="SAM" id="MobiDB-lite"/>
    </source>
</evidence>
<feature type="chain" id="PRO_5007297413" description="NTF2-like domain-containing protein" evidence="2">
    <location>
        <begin position="19"/>
        <end position="241"/>
    </location>
</feature>
<organism evidence="4 5">
    <name type="scientific">Pseudocercospora musae</name>
    <dbReference type="NCBI Taxonomy" id="113226"/>
    <lineage>
        <taxon>Eukaryota</taxon>
        <taxon>Fungi</taxon>
        <taxon>Dikarya</taxon>
        <taxon>Ascomycota</taxon>
        <taxon>Pezizomycotina</taxon>
        <taxon>Dothideomycetes</taxon>
        <taxon>Dothideomycetidae</taxon>
        <taxon>Mycosphaerellales</taxon>
        <taxon>Mycosphaerellaceae</taxon>
        <taxon>Pseudocercospora</taxon>
    </lineage>
</organism>
<dbReference type="AlphaFoldDB" id="A0A139IFQ3"/>
<proteinExistence type="predicted"/>
<keyword evidence="2" id="KW-0732">Signal</keyword>
<dbReference type="STRING" id="113226.A0A139IFQ3"/>
<comment type="caution">
    <text evidence="4">The sequence shown here is derived from an EMBL/GenBank/DDBJ whole genome shotgun (WGS) entry which is preliminary data.</text>
</comment>
<protein>
    <recommendedName>
        <fullName evidence="3">NTF2-like domain-containing protein</fullName>
    </recommendedName>
</protein>
<evidence type="ECO:0000259" key="3">
    <source>
        <dbReference type="Pfam" id="PF26534"/>
    </source>
</evidence>
<dbReference type="OrthoDB" id="5596743at2759"/>
<dbReference type="EMBL" id="LFZO01000111">
    <property type="protein sequence ID" value="KXT13571.1"/>
    <property type="molecule type" value="Genomic_DNA"/>
</dbReference>
<name>A0A139IFQ3_9PEZI</name>
<evidence type="ECO:0000313" key="5">
    <source>
        <dbReference type="Proteomes" id="UP000073492"/>
    </source>
</evidence>
<evidence type="ECO:0000256" key="2">
    <source>
        <dbReference type="SAM" id="SignalP"/>
    </source>
</evidence>
<feature type="region of interest" description="Disordered" evidence="1">
    <location>
        <begin position="28"/>
        <end position="61"/>
    </location>
</feature>
<feature type="domain" description="NTF2-like" evidence="3">
    <location>
        <begin position="62"/>
        <end position="212"/>
    </location>
</feature>
<keyword evidence="5" id="KW-1185">Reference proteome</keyword>
<dbReference type="Pfam" id="PF26534">
    <property type="entry name" value="NTF2_7"/>
    <property type="match status" value="1"/>
</dbReference>
<dbReference type="Proteomes" id="UP000073492">
    <property type="component" value="Unassembled WGS sequence"/>
</dbReference>
<evidence type="ECO:0000313" key="4">
    <source>
        <dbReference type="EMBL" id="KXT13571.1"/>
    </source>
</evidence>
<gene>
    <name evidence="4" type="ORF">AC579_8073</name>
</gene>
<sequence>MRATVAFAAAALATTVLAAPAPAPAWDHDGKWKNEWRGQGYGGKGKGRGHPYGPPDQQNETQCLTPEQWTAGAEIFRQLITNYSDPFALEALTEDFVDYSSAVNIIRNRGNDYPFVVDAVTFNGRAAFMAAQGAQPLIPFETLGTWGGCDTISTRWRTTRSANGQPTESNDIPVVGLGVLKTRPDPENQYGFRVAELYSEFNAAAWLVNNGVFTPSAVTTTNFPEATAAPQKRAPPPWAGI</sequence>
<reference evidence="4 5" key="1">
    <citation type="submission" date="2015-07" db="EMBL/GenBank/DDBJ databases">
        <title>Comparative genomics of the Sigatoka disease complex on banana suggests a link between parallel evolutionary changes in Pseudocercospora fijiensis and Pseudocercospora eumusae and increased virulence on the banana host.</title>
        <authorList>
            <person name="Chang T.-C."/>
            <person name="Salvucci A."/>
            <person name="Crous P.W."/>
            <person name="Stergiopoulos I."/>
        </authorList>
    </citation>
    <scope>NUCLEOTIDE SEQUENCE [LARGE SCALE GENOMIC DNA]</scope>
    <source>
        <strain evidence="4 5">CBS 116634</strain>
    </source>
</reference>